<name>A0A9D2ACQ0_9BACT</name>
<evidence type="ECO:0000256" key="1">
    <source>
        <dbReference type="SAM" id="SignalP"/>
    </source>
</evidence>
<dbReference type="Proteomes" id="UP000824202">
    <property type="component" value="Unassembled WGS sequence"/>
</dbReference>
<evidence type="ECO:0000313" key="2">
    <source>
        <dbReference type="EMBL" id="HIX04120.1"/>
    </source>
</evidence>
<gene>
    <name evidence="2" type="ORF">H9863_08420</name>
</gene>
<feature type="chain" id="PRO_5038723493" evidence="1">
    <location>
        <begin position="25"/>
        <end position="413"/>
    </location>
</feature>
<proteinExistence type="predicted"/>
<reference evidence="2" key="1">
    <citation type="journal article" date="2021" name="PeerJ">
        <title>Extensive microbial diversity within the chicken gut microbiome revealed by metagenomics and culture.</title>
        <authorList>
            <person name="Gilroy R."/>
            <person name="Ravi A."/>
            <person name="Getino M."/>
            <person name="Pursley I."/>
            <person name="Horton D.L."/>
            <person name="Alikhan N.F."/>
            <person name="Baker D."/>
            <person name="Gharbi K."/>
            <person name="Hall N."/>
            <person name="Watson M."/>
            <person name="Adriaenssens E.M."/>
            <person name="Foster-Nyarko E."/>
            <person name="Jarju S."/>
            <person name="Secka A."/>
            <person name="Antonio M."/>
            <person name="Oren A."/>
            <person name="Chaudhuri R.R."/>
            <person name="La Ragione R."/>
            <person name="Hildebrand F."/>
            <person name="Pallen M.J."/>
        </authorList>
    </citation>
    <scope>NUCLEOTIDE SEQUENCE</scope>
    <source>
        <strain evidence="2">23274</strain>
    </source>
</reference>
<accession>A0A9D2ACQ0</accession>
<keyword evidence="1" id="KW-0732">Signal</keyword>
<comment type="caution">
    <text evidence="2">The sequence shown here is derived from an EMBL/GenBank/DDBJ whole genome shotgun (WGS) entry which is preliminary data.</text>
</comment>
<sequence>MYYKFVFWLPVFSFFLLCTAPLQAQVVSQLYETDYRINPGHVGSLFVEVDNMSFFKDNEFAGEVMKGYSLPGLWLQPKAVYYPLKNIKLELGLHALIYSGAYKYPTSAYQDIATWKGNQYQKGAHLLPFFRAQFALRKVNLVVGNLYGGTLHGLVAPLYHQELDLTADPEMGFQLLYDTRAFHLDAWINWQSYIFELDSHQEAFTVGFSSQIDYTAPEARLHVYTPLQGIIQHRGGEQDTIYTNSVQTLMNGAAGVGMTWDARGRVLRRLNLEADALFYYQQAGQLWALDDGIAFYAAACVDLKDFRVKAGYFYGNDFISLYGIPYFSALSTKNEGAFFDSPQTVFMSASWSRSFGKHYAVGAEVELFQSLPTTMMEEGGMQSELESATSFSFGVYFRINPSFFIKKWAEKKR</sequence>
<feature type="signal peptide" evidence="1">
    <location>
        <begin position="1"/>
        <end position="24"/>
    </location>
</feature>
<protein>
    <submittedName>
        <fullName evidence="2">Uncharacterized protein</fullName>
    </submittedName>
</protein>
<reference evidence="2" key="2">
    <citation type="submission" date="2021-04" db="EMBL/GenBank/DDBJ databases">
        <authorList>
            <person name="Gilroy R."/>
        </authorList>
    </citation>
    <scope>NUCLEOTIDE SEQUENCE</scope>
    <source>
        <strain evidence="2">23274</strain>
    </source>
</reference>
<evidence type="ECO:0000313" key="3">
    <source>
        <dbReference type="Proteomes" id="UP000824202"/>
    </source>
</evidence>
<dbReference type="AlphaFoldDB" id="A0A9D2ACQ0"/>
<organism evidence="2 3">
    <name type="scientific">Candidatus Odoribacter faecigallinarum</name>
    <dbReference type="NCBI Taxonomy" id="2838706"/>
    <lineage>
        <taxon>Bacteria</taxon>
        <taxon>Pseudomonadati</taxon>
        <taxon>Bacteroidota</taxon>
        <taxon>Bacteroidia</taxon>
        <taxon>Bacteroidales</taxon>
        <taxon>Odoribacteraceae</taxon>
        <taxon>Odoribacter</taxon>
    </lineage>
</organism>
<dbReference type="EMBL" id="DXFT01000164">
    <property type="protein sequence ID" value="HIX04120.1"/>
    <property type="molecule type" value="Genomic_DNA"/>
</dbReference>